<evidence type="ECO:0000313" key="17">
    <source>
        <dbReference type="Proteomes" id="UP000030665"/>
    </source>
</evidence>
<evidence type="ECO:0000259" key="15">
    <source>
        <dbReference type="Pfam" id="PF02782"/>
    </source>
</evidence>
<evidence type="ECO:0000259" key="14">
    <source>
        <dbReference type="Pfam" id="PF00370"/>
    </source>
</evidence>
<gene>
    <name evidence="16" type="ORF">TTRE_0000532401</name>
</gene>
<sequence length="570" mass="63080">MADVTEVNVPLIGAIDQGTSSTRFVLFRSDTFLPVASAHRQTKLILPKSDWYEIDAHQILRDTLECIETACAKVAKPDLRAIGITNQRETIVLWDKETGKAFYNAIVWCDNRTEERAEHLNRTLPGIVKRKATRKSGLPIHPYFSALKIRWLLENVHGVAEAVRQERCLAGTIDSWLIWNLTGGPNNGTHATDVTNASRTLLMNLHTLKWDNYLLSLFDIPVHILPEIKSCSELYGNVKLDIVAKGVPIYGCLGDQQAALVGQQCYKPGDVKCTYGTGGFILCNTGEVPVSSRHGLLTTVAYQIGPNNPPCYALEGSVAVAGGLMRWLQDNLGIIKSVDEIEKLANSVPSRSAVIKSLNTFFNDFVDTAGVYIVPAFAGLYAPYWDASARGIICGLTHAATKAHLVRASLESVCFQTYDILIAMQVDYPKAHLKRLRVDGKMVKDNLFLQLQSDIAFTTVVRSKLVEGTALGAALMAASGTGLYNFKKSDLADLWNKHNEHFEPKIKTEEREKRLRLWKKAVEKSMGWIDESKDELSSLITNKLFSPCLIGIAAGISAICFLHFGSRKCR</sequence>
<comment type="pathway">
    <text evidence="1">Polyol metabolism; glycerol degradation via glycerol kinase pathway; sn-glycerol 3-phosphate from glycerol: step 1/1.</text>
</comment>
<evidence type="ECO:0000256" key="8">
    <source>
        <dbReference type="ARBA" id="ARBA00022840"/>
    </source>
</evidence>
<keyword evidence="8" id="KW-0067">ATP-binding</keyword>
<dbReference type="Gene3D" id="3.30.420.40">
    <property type="match status" value="2"/>
</dbReference>
<comment type="catalytic activity">
    <reaction evidence="10">
        <text>glycerol + ATP = sn-glycerol 3-phosphate + ADP + H(+)</text>
        <dbReference type="Rhea" id="RHEA:21644"/>
        <dbReference type="ChEBI" id="CHEBI:15378"/>
        <dbReference type="ChEBI" id="CHEBI:17754"/>
        <dbReference type="ChEBI" id="CHEBI:30616"/>
        <dbReference type="ChEBI" id="CHEBI:57597"/>
        <dbReference type="ChEBI" id="CHEBI:456216"/>
        <dbReference type="EC" id="2.7.1.30"/>
    </reaction>
</comment>
<reference evidence="16" key="2">
    <citation type="submission" date="2014-03" db="EMBL/GenBank/DDBJ databases">
        <title>The whipworm genome and dual-species transcriptomics of an intimate host-pathogen interaction.</title>
        <authorList>
            <person name="Foth B.J."/>
            <person name="Tsai I.J."/>
            <person name="Reid A.J."/>
            <person name="Bancroft A.J."/>
            <person name="Nichol S."/>
            <person name="Tracey A."/>
            <person name="Holroyd N."/>
            <person name="Cotton J.A."/>
            <person name="Stanley E.J."/>
            <person name="Zarowiecki M."/>
            <person name="Liu J.Z."/>
            <person name="Huckvale T."/>
            <person name="Cooper P.J."/>
            <person name="Grencis R.K."/>
            <person name="Berriman M."/>
        </authorList>
    </citation>
    <scope>NUCLEOTIDE SEQUENCE [LARGE SCALE GENOMIC DNA]</scope>
</reference>
<dbReference type="PROSITE" id="PS00933">
    <property type="entry name" value="FGGY_KINASES_1"/>
    <property type="match status" value="1"/>
</dbReference>
<keyword evidence="7" id="KW-0319">Glycerol metabolism</keyword>
<dbReference type="PROSITE" id="PS00445">
    <property type="entry name" value="FGGY_KINASES_2"/>
    <property type="match status" value="1"/>
</dbReference>
<dbReference type="Pfam" id="PF00370">
    <property type="entry name" value="FGGY_N"/>
    <property type="match status" value="1"/>
</dbReference>
<dbReference type="GO" id="GO:0019563">
    <property type="term" value="P:glycerol catabolic process"/>
    <property type="evidence" value="ECO:0007669"/>
    <property type="project" value="UniProtKB-UniPathway"/>
</dbReference>
<evidence type="ECO:0000313" key="16">
    <source>
        <dbReference type="EMBL" id="CDW57041.1"/>
    </source>
</evidence>
<dbReference type="Pfam" id="PF02782">
    <property type="entry name" value="FGGY_C"/>
    <property type="match status" value="1"/>
</dbReference>
<dbReference type="OrthoDB" id="5422795at2759"/>
<dbReference type="InterPro" id="IPR042018">
    <property type="entry name" value="GK1-3_metazoan-type"/>
</dbReference>
<dbReference type="InterPro" id="IPR043129">
    <property type="entry name" value="ATPase_NBD"/>
</dbReference>
<dbReference type="FunFam" id="3.30.420.40:FF:000177">
    <property type="entry name" value="Glycerol kinase"/>
    <property type="match status" value="1"/>
</dbReference>
<dbReference type="InterPro" id="IPR018485">
    <property type="entry name" value="FGGY_C"/>
</dbReference>
<dbReference type="AlphaFoldDB" id="A0A077Z9Y2"/>
<dbReference type="GO" id="GO:0006641">
    <property type="term" value="P:triglyceride metabolic process"/>
    <property type="evidence" value="ECO:0007669"/>
    <property type="project" value="TreeGrafter"/>
</dbReference>
<dbReference type="PANTHER" id="PTHR10196">
    <property type="entry name" value="SUGAR KINASE"/>
    <property type="match status" value="1"/>
</dbReference>
<organism evidence="16 17">
    <name type="scientific">Trichuris trichiura</name>
    <name type="common">Whipworm</name>
    <name type="synonym">Trichocephalus trichiurus</name>
    <dbReference type="NCBI Taxonomy" id="36087"/>
    <lineage>
        <taxon>Eukaryota</taxon>
        <taxon>Metazoa</taxon>
        <taxon>Ecdysozoa</taxon>
        <taxon>Nematoda</taxon>
        <taxon>Enoplea</taxon>
        <taxon>Dorylaimia</taxon>
        <taxon>Trichinellida</taxon>
        <taxon>Trichuridae</taxon>
        <taxon>Trichuris</taxon>
    </lineage>
</organism>
<name>A0A077Z9Y2_TRITR</name>
<dbReference type="GO" id="GO:0004370">
    <property type="term" value="F:glycerol kinase activity"/>
    <property type="evidence" value="ECO:0007669"/>
    <property type="project" value="UniProtKB-EC"/>
</dbReference>
<protein>
    <recommendedName>
        <fullName evidence="11">Probable glycerol kinase</fullName>
        <ecNumber evidence="3">2.7.1.30</ecNumber>
    </recommendedName>
    <alternativeName>
        <fullName evidence="9">ATP:glycerol 3-phosphotransferase</fullName>
    </alternativeName>
</protein>
<dbReference type="NCBIfam" id="TIGR01311">
    <property type="entry name" value="glycerol_kin"/>
    <property type="match status" value="1"/>
</dbReference>
<dbReference type="Proteomes" id="UP000030665">
    <property type="component" value="Unassembled WGS sequence"/>
</dbReference>
<feature type="domain" description="Carbohydrate kinase FGGY C-terminal" evidence="15">
    <location>
        <begin position="272"/>
        <end position="479"/>
    </location>
</feature>
<dbReference type="SUPFAM" id="SSF53067">
    <property type="entry name" value="Actin-like ATPase domain"/>
    <property type="match status" value="2"/>
</dbReference>
<dbReference type="GO" id="GO:0005739">
    <property type="term" value="C:mitochondrion"/>
    <property type="evidence" value="ECO:0007669"/>
    <property type="project" value="TreeGrafter"/>
</dbReference>
<dbReference type="CDD" id="cd07792">
    <property type="entry name" value="ASKHA_NBD_FGGY_GK1-3-like"/>
    <property type="match status" value="1"/>
</dbReference>
<proteinExistence type="inferred from homology"/>
<evidence type="ECO:0000256" key="4">
    <source>
        <dbReference type="ARBA" id="ARBA00022679"/>
    </source>
</evidence>
<keyword evidence="17" id="KW-1185">Reference proteome</keyword>
<feature type="domain" description="Carbohydrate kinase FGGY N-terminal" evidence="14">
    <location>
        <begin position="12"/>
        <end position="262"/>
    </location>
</feature>
<evidence type="ECO:0000256" key="11">
    <source>
        <dbReference type="ARBA" id="ARBA00071571"/>
    </source>
</evidence>
<evidence type="ECO:0000256" key="7">
    <source>
        <dbReference type="ARBA" id="ARBA00022798"/>
    </source>
</evidence>
<dbReference type="EC" id="2.7.1.30" evidence="3"/>
<dbReference type="EMBL" id="HG806109">
    <property type="protein sequence ID" value="CDW57041.1"/>
    <property type="molecule type" value="Genomic_DNA"/>
</dbReference>
<dbReference type="FunFam" id="3.30.420.40:FF:000108">
    <property type="entry name" value="Glycerol kinase, glycosomal"/>
    <property type="match status" value="1"/>
</dbReference>
<keyword evidence="4 12" id="KW-0808">Transferase</keyword>
<dbReference type="GO" id="GO:0046167">
    <property type="term" value="P:glycerol-3-phosphate biosynthetic process"/>
    <property type="evidence" value="ECO:0007669"/>
    <property type="project" value="TreeGrafter"/>
</dbReference>
<dbReference type="PIRSF" id="PIRSF000538">
    <property type="entry name" value="GlpK"/>
    <property type="match status" value="1"/>
</dbReference>
<dbReference type="NCBIfam" id="NF000756">
    <property type="entry name" value="PRK00047.1"/>
    <property type="match status" value="1"/>
</dbReference>
<dbReference type="GO" id="GO:0005524">
    <property type="term" value="F:ATP binding"/>
    <property type="evidence" value="ECO:0007669"/>
    <property type="project" value="UniProtKB-KW"/>
</dbReference>
<keyword evidence="13" id="KW-0812">Transmembrane</keyword>
<evidence type="ECO:0000256" key="12">
    <source>
        <dbReference type="RuleBase" id="RU003733"/>
    </source>
</evidence>
<dbReference type="PANTHER" id="PTHR10196:SF69">
    <property type="entry name" value="GLYCEROL KINASE"/>
    <property type="match status" value="1"/>
</dbReference>
<evidence type="ECO:0000256" key="13">
    <source>
        <dbReference type="SAM" id="Phobius"/>
    </source>
</evidence>
<accession>A0A077Z9Y2</accession>
<dbReference type="UniPathway" id="UPA00618">
    <property type="reaction ID" value="UER00672"/>
</dbReference>
<keyword evidence="13" id="KW-1133">Transmembrane helix</keyword>
<evidence type="ECO:0000256" key="5">
    <source>
        <dbReference type="ARBA" id="ARBA00022741"/>
    </source>
</evidence>
<dbReference type="InterPro" id="IPR018483">
    <property type="entry name" value="Carb_kinase_FGGY_CS"/>
</dbReference>
<dbReference type="InterPro" id="IPR000577">
    <property type="entry name" value="Carb_kinase_FGGY"/>
</dbReference>
<evidence type="ECO:0000256" key="2">
    <source>
        <dbReference type="ARBA" id="ARBA00009156"/>
    </source>
</evidence>
<feature type="transmembrane region" description="Helical" evidence="13">
    <location>
        <begin position="544"/>
        <end position="564"/>
    </location>
</feature>
<evidence type="ECO:0000256" key="1">
    <source>
        <dbReference type="ARBA" id="ARBA00005190"/>
    </source>
</evidence>
<keyword evidence="6 12" id="KW-0418">Kinase</keyword>
<dbReference type="STRING" id="36087.A0A077Z9Y2"/>
<evidence type="ECO:0000256" key="10">
    <source>
        <dbReference type="ARBA" id="ARBA00052101"/>
    </source>
</evidence>
<reference evidence="16" key="1">
    <citation type="submission" date="2014-01" db="EMBL/GenBank/DDBJ databases">
        <authorList>
            <person name="Aslett M."/>
        </authorList>
    </citation>
    <scope>NUCLEOTIDE SEQUENCE</scope>
</reference>
<evidence type="ECO:0000256" key="9">
    <source>
        <dbReference type="ARBA" id="ARBA00043149"/>
    </source>
</evidence>
<keyword evidence="5" id="KW-0547">Nucleotide-binding</keyword>
<dbReference type="InterPro" id="IPR005999">
    <property type="entry name" value="Glycerol_kin"/>
</dbReference>
<comment type="similarity">
    <text evidence="2 12">Belongs to the FGGY kinase family.</text>
</comment>
<keyword evidence="13" id="KW-0472">Membrane</keyword>
<evidence type="ECO:0000256" key="3">
    <source>
        <dbReference type="ARBA" id="ARBA00012099"/>
    </source>
</evidence>
<dbReference type="InterPro" id="IPR018484">
    <property type="entry name" value="FGGY_N"/>
</dbReference>
<evidence type="ECO:0000256" key="6">
    <source>
        <dbReference type="ARBA" id="ARBA00022777"/>
    </source>
</evidence>